<evidence type="ECO:0000313" key="3">
    <source>
        <dbReference type="EMBL" id="KAK7032528.1"/>
    </source>
</evidence>
<evidence type="ECO:0000256" key="1">
    <source>
        <dbReference type="SAM" id="Phobius"/>
    </source>
</evidence>
<keyword evidence="4" id="KW-1185">Reference proteome</keyword>
<dbReference type="Gene3D" id="2.60.120.260">
    <property type="entry name" value="Galactose-binding domain-like"/>
    <property type="match status" value="1"/>
</dbReference>
<accession>A0AAW0C1F8</accession>
<keyword evidence="1" id="KW-0812">Transmembrane</keyword>
<sequence length="319" mass="34534">MVLLKSFRLFFLTIFYLFSFTTASSNITLDDTDSSIQYSAGWSVPPTTSNLNFGGTHHSTEYQQNGSVVFDFTGTAIYILSPLWPYRVGGLVSIDGSSSAGVDMQDYGTEAAGGEETVNSSIIWGVTGLANTSHSLRIWTDTARWDFLALDGIIYTVPGSEVPLVTLTSSNMPIPTTQASTSLPPPNNGSMIFIGVIVGIVGIGVLVVTSCMIRKRIKRARRRVDLESMQKSVVQPFLNSQPGPPSYYDSIYGGIPMEPGSAFKDNLQASTPVSSTVELPQPPISLYRLGPRGKVDVCDSRHDRSQVSLARVKTWSGTI</sequence>
<feature type="transmembrane region" description="Helical" evidence="1">
    <location>
        <begin position="191"/>
        <end position="213"/>
    </location>
</feature>
<feature type="signal peptide" evidence="2">
    <location>
        <begin position="1"/>
        <end position="23"/>
    </location>
</feature>
<reference evidence="3 4" key="1">
    <citation type="submission" date="2024-01" db="EMBL/GenBank/DDBJ databases">
        <title>A draft genome for a cacao thread blight-causing isolate of Paramarasmius palmivorus.</title>
        <authorList>
            <person name="Baruah I.K."/>
            <person name="Bukari Y."/>
            <person name="Amoako-Attah I."/>
            <person name="Meinhardt L.W."/>
            <person name="Bailey B.A."/>
            <person name="Cohen S.P."/>
        </authorList>
    </citation>
    <scope>NUCLEOTIDE SEQUENCE [LARGE SCALE GENOMIC DNA]</scope>
    <source>
        <strain evidence="3 4">GH-12</strain>
    </source>
</reference>
<evidence type="ECO:0000256" key="2">
    <source>
        <dbReference type="SAM" id="SignalP"/>
    </source>
</evidence>
<protein>
    <submittedName>
        <fullName evidence="3">Uncharacterized protein</fullName>
    </submittedName>
</protein>
<dbReference type="EMBL" id="JAYKXP010000063">
    <property type="protein sequence ID" value="KAK7032528.1"/>
    <property type="molecule type" value="Genomic_DNA"/>
</dbReference>
<organism evidence="3 4">
    <name type="scientific">Paramarasmius palmivorus</name>
    <dbReference type="NCBI Taxonomy" id="297713"/>
    <lineage>
        <taxon>Eukaryota</taxon>
        <taxon>Fungi</taxon>
        <taxon>Dikarya</taxon>
        <taxon>Basidiomycota</taxon>
        <taxon>Agaricomycotina</taxon>
        <taxon>Agaricomycetes</taxon>
        <taxon>Agaricomycetidae</taxon>
        <taxon>Agaricales</taxon>
        <taxon>Marasmiineae</taxon>
        <taxon>Marasmiaceae</taxon>
        <taxon>Paramarasmius</taxon>
    </lineage>
</organism>
<dbReference type="Proteomes" id="UP001383192">
    <property type="component" value="Unassembled WGS sequence"/>
</dbReference>
<gene>
    <name evidence="3" type="ORF">VNI00_012925</name>
</gene>
<proteinExistence type="predicted"/>
<comment type="caution">
    <text evidence="3">The sequence shown here is derived from an EMBL/GenBank/DDBJ whole genome shotgun (WGS) entry which is preliminary data.</text>
</comment>
<name>A0AAW0C1F8_9AGAR</name>
<keyword evidence="1" id="KW-0472">Membrane</keyword>
<evidence type="ECO:0000313" key="4">
    <source>
        <dbReference type="Proteomes" id="UP001383192"/>
    </source>
</evidence>
<keyword evidence="2" id="KW-0732">Signal</keyword>
<keyword evidence="1" id="KW-1133">Transmembrane helix</keyword>
<feature type="chain" id="PRO_5043967837" evidence="2">
    <location>
        <begin position="24"/>
        <end position="319"/>
    </location>
</feature>
<dbReference type="AlphaFoldDB" id="A0AAW0C1F8"/>